<keyword evidence="1" id="KW-1133">Transmembrane helix</keyword>
<dbReference type="Proteomes" id="UP000095284">
    <property type="component" value="Unplaced"/>
</dbReference>
<protein>
    <submittedName>
        <fullName evidence="3">PKD_channel domain-containing protein</fullName>
    </submittedName>
</protein>
<accession>A0A1I7RXD7</accession>
<sequence length="70" mass="7719">MLRPLMDVFFVSVLIVNLYIAVCSMAEIDLGLKLNFDDVFEKYDDGIPDSGELTFSDSRVSDGFGEGGAY</sequence>
<name>A0A1I7RXD7_BURXY</name>
<keyword evidence="1" id="KW-0812">Transmembrane</keyword>
<organism evidence="2 3">
    <name type="scientific">Bursaphelenchus xylophilus</name>
    <name type="common">Pinewood nematode worm</name>
    <name type="synonym">Aphelenchoides xylophilus</name>
    <dbReference type="NCBI Taxonomy" id="6326"/>
    <lineage>
        <taxon>Eukaryota</taxon>
        <taxon>Metazoa</taxon>
        <taxon>Ecdysozoa</taxon>
        <taxon>Nematoda</taxon>
        <taxon>Chromadorea</taxon>
        <taxon>Rhabditida</taxon>
        <taxon>Tylenchina</taxon>
        <taxon>Tylenchomorpha</taxon>
        <taxon>Aphelenchoidea</taxon>
        <taxon>Aphelenchoididae</taxon>
        <taxon>Bursaphelenchus</taxon>
    </lineage>
</organism>
<dbReference type="WBParaSite" id="BXY_0540300.1">
    <property type="protein sequence ID" value="BXY_0540300.1"/>
    <property type="gene ID" value="BXY_0540300"/>
</dbReference>
<dbReference type="AlphaFoldDB" id="A0A1I7RXD7"/>
<keyword evidence="1" id="KW-0472">Membrane</keyword>
<evidence type="ECO:0000313" key="3">
    <source>
        <dbReference type="WBParaSite" id="BXY_0540300.1"/>
    </source>
</evidence>
<feature type="transmembrane region" description="Helical" evidence="1">
    <location>
        <begin position="6"/>
        <end position="26"/>
    </location>
</feature>
<reference evidence="3" key="1">
    <citation type="submission" date="2016-11" db="UniProtKB">
        <authorList>
            <consortium name="WormBaseParasite"/>
        </authorList>
    </citation>
    <scope>IDENTIFICATION</scope>
</reference>
<proteinExistence type="predicted"/>
<evidence type="ECO:0000256" key="1">
    <source>
        <dbReference type="SAM" id="Phobius"/>
    </source>
</evidence>
<evidence type="ECO:0000313" key="2">
    <source>
        <dbReference type="Proteomes" id="UP000095284"/>
    </source>
</evidence>